<gene>
    <name evidence="16" type="ORF">EUX48_00430</name>
</gene>
<dbReference type="AlphaFoldDB" id="A0A502LMQ0"/>
<evidence type="ECO:0000259" key="15">
    <source>
        <dbReference type="Pfam" id="PF18669"/>
    </source>
</evidence>
<keyword evidence="5" id="KW-1134">Transmembrane beta strand</keyword>
<feature type="region of interest" description="Disordered" evidence="12">
    <location>
        <begin position="248"/>
        <end position="283"/>
    </location>
</feature>
<evidence type="ECO:0000313" key="16">
    <source>
        <dbReference type="EMBL" id="TPH25812.1"/>
    </source>
</evidence>
<dbReference type="SUPFAM" id="SSF54523">
    <property type="entry name" value="Pili subunits"/>
    <property type="match status" value="1"/>
</dbReference>
<dbReference type="Pfam" id="PF18669">
    <property type="entry name" value="Trp_ring"/>
    <property type="match status" value="1"/>
</dbReference>
<feature type="region of interest" description="Disordered" evidence="12">
    <location>
        <begin position="87"/>
        <end position="106"/>
    </location>
</feature>
<evidence type="ECO:0000259" key="13">
    <source>
        <dbReference type="Pfam" id="PF03895"/>
    </source>
</evidence>
<evidence type="ECO:0000256" key="6">
    <source>
        <dbReference type="ARBA" id="ARBA00022692"/>
    </source>
</evidence>
<dbReference type="Gene3D" id="3.30.1300.30">
    <property type="entry name" value="GSPII I/J protein-like"/>
    <property type="match status" value="1"/>
</dbReference>
<evidence type="ECO:0000256" key="2">
    <source>
        <dbReference type="ARBA" id="ARBA00004442"/>
    </source>
</evidence>
<dbReference type="GO" id="GO:0015031">
    <property type="term" value="P:protein transport"/>
    <property type="evidence" value="ECO:0007669"/>
    <property type="project" value="UniProtKB-KW"/>
</dbReference>
<dbReference type="Pfam" id="PF03895">
    <property type="entry name" value="YadA_anchor"/>
    <property type="match status" value="1"/>
</dbReference>
<evidence type="ECO:0000256" key="3">
    <source>
        <dbReference type="ARBA" id="ARBA00005848"/>
    </source>
</evidence>
<keyword evidence="11" id="KW-0175">Coiled coil</keyword>
<dbReference type="Gene3D" id="2.20.25.140">
    <property type="match status" value="1"/>
</dbReference>
<keyword evidence="4" id="KW-0813">Transport</keyword>
<keyword evidence="7" id="KW-0732">Signal</keyword>
<evidence type="ECO:0000313" key="17">
    <source>
        <dbReference type="Proteomes" id="UP000316888"/>
    </source>
</evidence>
<dbReference type="InterPro" id="IPR008635">
    <property type="entry name" value="Coiled_stalk_dom"/>
</dbReference>
<dbReference type="InterPro" id="IPR005594">
    <property type="entry name" value="YadA_C"/>
</dbReference>
<dbReference type="InterPro" id="IPR045584">
    <property type="entry name" value="Pilin-like"/>
</dbReference>
<dbReference type="InterPro" id="IPR011049">
    <property type="entry name" value="Serralysin-like_metalloprot_C"/>
</dbReference>
<dbReference type="InterPro" id="IPR040482">
    <property type="entry name" value="Trp_ring"/>
</dbReference>
<evidence type="ECO:0000256" key="5">
    <source>
        <dbReference type="ARBA" id="ARBA00022452"/>
    </source>
</evidence>
<keyword evidence="9" id="KW-0472">Membrane</keyword>
<proteinExistence type="inferred from homology"/>
<feature type="domain" description="Trimeric autotransporter adhesin YadA-like C-terminal membrane anchor" evidence="13">
    <location>
        <begin position="903"/>
        <end position="962"/>
    </location>
</feature>
<dbReference type="Proteomes" id="UP000316888">
    <property type="component" value="Unassembled WGS sequence"/>
</dbReference>
<dbReference type="EMBL" id="SDPB01000001">
    <property type="protein sequence ID" value="TPH25812.1"/>
    <property type="molecule type" value="Genomic_DNA"/>
</dbReference>
<reference evidence="16 17" key="1">
    <citation type="submission" date="2019-01" db="EMBL/GenBank/DDBJ databases">
        <title>Comparative genomic analysis identifies haemin-independent Haemophilus haemolyticus: a formal re-classification of Haemophilus intermedius.</title>
        <authorList>
            <person name="Harris T.M."/>
            <person name="Price E.P."/>
            <person name="Sarovich D.S."/>
            <person name="Norskov-Lauritsen N."/>
            <person name="Beissbarth J."/>
            <person name="Chang A.B."/>
            <person name="Smith-Vaughan H.C."/>
        </authorList>
    </citation>
    <scope>NUCLEOTIDE SEQUENCE [LARGE SCALE GENOMIC DNA]</scope>
    <source>
        <strain evidence="16 17">60824 B Hi-4</strain>
    </source>
</reference>
<dbReference type="GO" id="GO:0009279">
    <property type="term" value="C:cell outer membrane"/>
    <property type="evidence" value="ECO:0007669"/>
    <property type="project" value="UniProtKB-SubCell"/>
</dbReference>
<evidence type="ECO:0000256" key="4">
    <source>
        <dbReference type="ARBA" id="ARBA00022448"/>
    </source>
</evidence>
<feature type="coiled-coil region" evidence="11">
    <location>
        <begin position="733"/>
        <end position="767"/>
    </location>
</feature>
<name>A0A502LMQ0_HAEHA</name>
<comment type="caution">
    <text evidence="16">The sequence shown here is derived from an EMBL/GenBank/DDBJ whole genome shotgun (WGS) entry which is preliminary data.</text>
</comment>
<evidence type="ECO:0000256" key="8">
    <source>
        <dbReference type="ARBA" id="ARBA00022927"/>
    </source>
</evidence>
<dbReference type="Gene3D" id="3.90.1780.10">
    <property type="entry name" value="Trimeric adhesin"/>
    <property type="match status" value="5"/>
</dbReference>
<keyword evidence="6" id="KW-0812">Transmembrane</keyword>
<keyword evidence="8" id="KW-0653">Protein transport</keyword>
<dbReference type="GO" id="GO:0009986">
    <property type="term" value="C:cell surface"/>
    <property type="evidence" value="ECO:0007669"/>
    <property type="project" value="UniProtKB-SubCell"/>
</dbReference>
<evidence type="ECO:0000259" key="14">
    <source>
        <dbReference type="Pfam" id="PF05662"/>
    </source>
</evidence>
<evidence type="ECO:0000256" key="9">
    <source>
        <dbReference type="ARBA" id="ARBA00023136"/>
    </source>
</evidence>
<comment type="subcellular location">
    <subcellularLocation>
        <location evidence="2">Cell outer membrane</location>
    </subcellularLocation>
    <subcellularLocation>
        <location evidence="1">Cell surface</location>
    </subcellularLocation>
</comment>
<organism evidence="16 17">
    <name type="scientific">Haemophilus haemolyticus</name>
    <dbReference type="NCBI Taxonomy" id="726"/>
    <lineage>
        <taxon>Bacteria</taxon>
        <taxon>Pseudomonadati</taxon>
        <taxon>Pseudomonadota</taxon>
        <taxon>Gammaproteobacteria</taxon>
        <taxon>Pasteurellales</taxon>
        <taxon>Pasteurellaceae</taxon>
        <taxon>Haemophilus</taxon>
    </lineage>
</organism>
<evidence type="ECO:0000256" key="10">
    <source>
        <dbReference type="ARBA" id="ARBA00023237"/>
    </source>
</evidence>
<dbReference type="SUPFAM" id="SSF101967">
    <property type="entry name" value="Adhesin YadA, collagen-binding domain"/>
    <property type="match status" value="1"/>
</dbReference>
<keyword evidence="10" id="KW-0998">Cell outer membrane</keyword>
<sequence>MRLIAGEGVKIEQNGRDFTFSVKNVVKLTKADGSSRFFRAAGPNMDVELKGEGKDQYIEYKLSPDITINSVTTNGGAKLEGKTLSGLSDHLVPTTPNEKAGSKPAAAAGDQAATVNDVLNAGWNLKENGKDVDFVKPYDNVNFVHGANTKVSVKTDDHLTSNIQVNVTGLPIAFTDKDGTPVVKVGDKYFKADKDGNPTNIEVTPSADAPLSTNLVNPNVSNTDAAPNAQTTTPTQLGNVAAGAKTFNAPTDASGNPLKLANDGKWYPADKVGPNGKPMGDATPVASPITANNPTAGLVDFANSNPNNAATVGDLQNLGWVVSANENGYTDQVRNTNKVDFQGKNGISVTGETRADGTRQITVSITKGKITNVVDIVDQDGNPVKKAYRNEAGDLFELDENGKPDTSKPIIVDTNAGQKVSNPGDAVVTGNAVATAIQKSGWNIGKATADDVTDSSGIPAKFSKASKVHDKVNPDDDVKFVDGNNTVVKMVTVDAKNEDGTKKATTFVKVDVSGMPVQYTTADGKPAMKVGDKFYPVDENGDPITKNADGSPADSLDPADIITNLINPAAKPDEKGNTTTLGNIKNNLPTVNDATKTAADKNGEPLVGKDNNAAPITAEEAANIANSTSGNNAATVSDVLNAGWNLQNNGEARDFVKPYDTVNFVDGKGTKVVVETAPNGTTSNVKFDIDTGKITNKSDGSVQGPVTPEMQRALKDAKDAYNSLPPNAPEAVRKVVKQAVEDAENNIANVENKVATAQDVANAINNSGFTLTTSENGGKKISGTPEMINPGKKVEMVAGKNMTVKQESNGKVTYATASNVNFDSVQFGNNGPKITNNGGNINVGTATGAPTKITGVAPGRISPDSTDAINGSQLYAVKKDINKLGNRMNAGMATSAAMANLLQPHKPGQSVATAGVGQHKNQSAVAVGYSRLSDNGKYGVRFSMGANTQGEVTGGAAVGYFW</sequence>
<accession>A0A502LMQ0</accession>
<protein>
    <recommendedName>
        <fullName evidence="18">YadA-like C-terminal region</fullName>
    </recommendedName>
</protein>
<evidence type="ECO:0000256" key="1">
    <source>
        <dbReference type="ARBA" id="ARBA00004241"/>
    </source>
</evidence>
<comment type="similarity">
    <text evidence="3">Belongs to the autotransporter-2 (AT-2) (TC 1.B.40) family.</text>
</comment>
<evidence type="ECO:0000256" key="12">
    <source>
        <dbReference type="SAM" id="MobiDB-lite"/>
    </source>
</evidence>
<evidence type="ECO:0000256" key="7">
    <source>
        <dbReference type="ARBA" id="ARBA00022729"/>
    </source>
</evidence>
<feature type="domain" description="Trimeric autotransporter adhesin Trp ring" evidence="15">
    <location>
        <begin position="318"/>
        <end position="365"/>
    </location>
</feature>
<evidence type="ECO:0008006" key="18">
    <source>
        <dbReference type="Google" id="ProtNLM"/>
    </source>
</evidence>
<dbReference type="InterPro" id="IPR037174">
    <property type="entry name" value="Trimeric_adhesin"/>
</dbReference>
<feature type="domain" description="Trimeric autotransporter adhesin YadA-like stalk" evidence="14">
    <location>
        <begin position="852"/>
        <end position="894"/>
    </location>
</feature>
<dbReference type="Pfam" id="PF05662">
    <property type="entry name" value="YadA_stalk"/>
    <property type="match status" value="1"/>
</dbReference>
<dbReference type="SUPFAM" id="SSF101999">
    <property type="entry name" value="Trimeric adhesin"/>
    <property type="match status" value="3"/>
</dbReference>
<evidence type="ECO:0000256" key="11">
    <source>
        <dbReference type="SAM" id="Coils"/>
    </source>
</evidence>